<evidence type="ECO:0000256" key="4">
    <source>
        <dbReference type="ARBA" id="ARBA00023136"/>
    </source>
</evidence>
<proteinExistence type="predicted"/>
<dbReference type="Proteomes" id="UP000501568">
    <property type="component" value="Chromosome"/>
</dbReference>
<evidence type="ECO:0000313" key="6">
    <source>
        <dbReference type="EMBL" id="QIG81167.1"/>
    </source>
</evidence>
<keyword evidence="3 5" id="KW-1133">Transmembrane helix</keyword>
<feature type="transmembrane region" description="Helical" evidence="5">
    <location>
        <begin position="81"/>
        <end position="114"/>
    </location>
</feature>
<keyword evidence="2 5" id="KW-0812">Transmembrane</keyword>
<feature type="transmembrane region" description="Helical" evidence="5">
    <location>
        <begin position="208"/>
        <end position="230"/>
    </location>
</feature>
<keyword evidence="4 5" id="KW-0472">Membrane</keyword>
<sequence length="245" mass="26789">MFQSFFLSFGQLLDKPIARVFLKSLAVTIIAFGVVGAALWWGMRWLFRLVNGAPAGEPGTLWGWATGWAQAASEHQGLADLISLILFLLASWLLFRAIAVAVIGIFADEVVVAVEQKHYPDRLASARDVPFWRGVWMGLGSAARAIAINVVLSPLYLILLVTGVGTAVAFFVVNAWLLGRDLGDMVAARHMPKEKLARWRSRTIFRRFLLGGIGTGLFLIPGLNLIAPVLGTAMATHMLHRKGIE</sequence>
<protein>
    <recommendedName>
        <fullName evidence="8">Sulfate transporter family protein</fullName>
    </recommendedName>
</protein>
<accession>A0A6G6Y8N8</accession>
<evidence type="ECO:0000256" key="3">
    <source>
        <dbReference type="ARBA" id="ARBA00022989"/>
    </source>
</evidence>
<feature type="transmembrane region" description="Helical" evidence="5">
    <location>
        <begin position="135"/>
        <end position="152"/>
    </location>
</feature>
<feature type="transmembrane region" description="Helical" evidence="5">
    <location>
        <begin position="158"/>
        <end position="179"/>
    </location>
</feature>
<gene>
    <name evidence="6" type="ORF">G5C33_16210</name>
</gene>
<evidence type="ECO:0000256" key="5">
    <source>
        <dbReference type="SAM" id="Phobius"/>
    </source>
</evidence>
<evidence type="ECO:0000256" key="2">
    <source>
        <dbReference type="ARBA" id="ARBA00022692"/>
    </source>
</evidence>
<feature type="transmembrane region" description="Helical" evidence="5">
    <location>
        <begin position="20"/>
        <end position="41"/>
    </location>
</feature>
<evidence type="ECO:0008006" key="8">
    <source>
        <dbReference type="Google" id="ProtNLM"/>
    </source>
</evidence>
<evidence type="ECO:0000256" key="1">
    <source>
        <dbReference type="ARBA" id="ARBA00004141"/>
    </source>
</evidence>
<dbReference type="KEGG" id="spzr:G5C33_16210"/>
<name>A0A6G6Y8N8_9SPHN</name>
<organism evidence="6 7">
    <name type="scientific">Stakelama tenebrarum</name>
    <dbReference type="NCBI Taxonomy" id="2711215"/>
    <lineage>
        <taxon>Bacteria</taxon>
        <taxon>Pseudomonadati</taxon>
        <taxon>Pseudomonadota</taxon>
        <taxon>Alphaproteobacteria</taxon>
        <taxon>Sphingomonadales</taxon>
        <taxon>Sphingomonadaceae</taxon>
        <taxon>Stakelama</taxon>
    </lineage>
</organism>
<reference evidence="6 7" key="1">
    <citation type="submission" date="2020-02" db="EMBL/GenBank/DDBJ databases">
        <authorList>
            <person name="Zheng R.K."/>
            <person name="Sun C.M."/>
        </authorList>
    </citation>
    <scope>NUCLEOTIDE SEQUENCE [LARGE SCALE GENOMIC DNA]</scope>
    <source>
        <strain evidence="7">zrk23</strain>
    </source>
</reference>
<dbReference type="Pfam" id="PF07264">
    <property type="entry name" value="EI24"/>
    <property type="match status" value="1"/>
</dbReference>
<dbReference type="EMBL" id="CP049109">
    <property type="protein sequence ID" value="QIG81167.1"/>
    <property type="molecule type" value="Genomic_DNA"/>
</dbReference>
<dbReference type="InterPro" id="IPR059112">
    <property type="entry name" value="CysZ/EI24"/>
</dbReference>
<keyword evidence="7" id="KW-1185">Reference proteome</keyword>
<evidence type="ECO:0000313" key="7">
    <source>
        <dbReference type="Proteomes" id="UP000501568"/>
    </source>
</evidence>
<dbReference type="RefSeq" id="WP_165328097.1">
    <property type="nucleotide sequence ID" value="NZ_CP049109.1"/>
</dbReference>
<dbReference type="AlphaFoldDB" id="A0A6G6Y8N8"/>
<comment type="subcellular location">
    <subcellularLocation>
        <location evidence="1">Membrane</location>
        <topology evidence="1">Multi-pass membrane protein</topology>
    </subcellularLocation>
</comment>